<organism evidence="6 7">
    <name type="scientific">Hymenobacter profundi</name>
    <dbReference type="NCBI Taxonomy" id="1982110"/>
    <lineage>
        <taxon>Bacteria</taxon>
        <taxon>Pseudomonadati</taxon>
        <taxon>Bacteroidota</taxon>
        <taxon>Cytophagia</taxon>
        <taxon>Cytophagales</taxon>
        <taxon>Hymenobacteraceae</taxon>
        <taxon>Hymenobacter</taxon>
    </lineage>
</organism>
<keyword evidence="5" id="KW-0812">Transmembrane</keyword>
<evidence type="ECO:0000256" key="4">
    <source>
        <dbReference type="ARBA" id="ARBA00022989"/>
    </source>
</evidence>
<comment type="caution">
    <text evidence="6">The sequence shown here is derived from an EMBL/GenBank/DDBJ whole genome shotgun (WGS) entry which is preliminary data.</text>
</comment>
<reference evidence="6 7" key="1">
    <citation type="submission" date="2021-07" db="EMBL/GenBank/DDBJ databases">
        <title>Hymenobacter profundi sp. nov., isolated from deep-sea water.</title>
        <authorList>
            <person name="Kim M.K."/>
        </authorList>
    </citation>
    <scope>NUCLEOTIDE SEQUENCE [LARGE SCALE GENOMIC DNA]</scope>
    <source>
        <strain evidence="6 7">M2</strain>
    </source>
</reference>
<keyword evidence="3 6" id="KW-0808">Transferase</keyword>
<dbReference type="PANTHER" id="PTHR43867:SF2">
    <property type="entry name" value="CELLULOSE SYNTHASE CATALYTIC SUBUNIT A [UDP-FORMING]"/>
    <property type="match status" value="1"/>
</dbReference>
<keyword evidence="2 6" id="KW-0328">Glycosyltransferase</keyword>
<sequence length="811" mass="90594">MRLLVGMGVLFLLRFGWWFIASSPVGFAPLFWLLTLSLGFALLHIGYEWYHYVNVREPVASHATSRLTVDVLTTACPGEPLAMIEQTLRAMKAIRYPHTDYLCDEGNNPYLQALCSELNIVYVTRQLKVNAKAGNINNALQGATGDLCVVLDPDHVPTPDFLEHVLPYFADPTVGFVQVVQSYGNQSEGLVALGAAQQTYYFYGPLMMGMNAYGTVQAIGANCTFRRAALDSIGGHAAGLTEDMHTAMRMHAKGWKSVYVPRVLSKGLVPSSLAAYYSQQLKWSRGAFDLLLRVYPRLFAHFSWRQRLHYLLLPLYFLSGVITLIDLAIPIASLVLYQFPWHIPIREFMVYALPLVGLIFLIRHYAQQWLREPHETGLHITGGFLRVGTWWVYAIGFCYALLRIKVPYIPTPKEGKIENEWKLSLPNILVAFISIGAAVYGVSISSTNATKMMAGFAVTNAIILLIVVLMGQHALLRFLNAKAAALFGRNLHQRVSHFSASLTSVLETAVRRYSLVIATVLVVSAAFSDVVVSRRHSMLKQRQAEKWIHTGGDDVHFGLMLPNQDTIQTLTSQEVDQSMLPATSPSRIVAINLSTINSSGLPVILIQSLLHRHTVPLLTWHVNAGDTLPSTLIAHQLKQIEGMVMLRPMLSAHSASAYRREWQLLVGRIQNAGGTNAAWIWSPPQPDSLIQYFPGARYTNWIAADYRHQNVREICGATSPYQKMRLQISSRIELHEKPVVLFAAPDLHQQSAAQSKIIRSACAEIKAVVYQSSILSQTRRKRRRLLANVHDTGSKKTTHLKNLELTQSPVF</sequence>
<evidence type="ECO:0000256" key="5">
    <source>
        <dbReference type="SAM" id="Phobius"/>
    </source>
</evidence>
<evidence type="ECO:0000256" key="2">
    <source>
        <dbReference type="ARBA" id="ARBA00022676"/>
    </source>
</evidence>
<name>A0ABS6X563_9BACT</name>
<accession>A0ABS6X563</accession>
<dbReference type="EC" id="2.4.-.-" evidence="6"/>
<dbReference type="RefSeq" id="WP_219161579.1">
    <property type="nucleotide sequence ID" value="NZ_JAHWGL010000143.1"/>
</dbReference>
<protein>
    <submittedName>
        <fullName evidence="6">Glycosyltransferase</fullName>
        <ecNumber evidence="6">2.4.-.-</ecNumber>
    </submittedName>
</protein>
<evidence type="ECO:0000256" key="1">
    <source>
        <dbReference type="ARBA" id="ARBA00004141"/>
    </source>
</evidence>
<feature type="transmembrane region" description="Helical" evidence="5">
    <location>
        <begin position="310"/>
        <end position="336"/>
    </location>
</feature>
<keyword evidence="4 5" id="KW-1133">Transmembrane helix</keyword>
<feature type="transmembrane region" description="Helical" evidence="5">
    <location>
        <begin position="387"/>
        <end position="404"/>
    </location>
</feature>
<proteinExistence type="predicted"/>
<dbReference type="PANTHER" id="PTHR43867">
    <property type="entry name" value="CELLULOSE SYNTHASE CATALYTIC SUBUNIT A [UDP-FORMING]"/>
    <property type="match status" value="1"/>
</dbReference>
<feature type="transmembrane region" description="Helical" evidence="5">
    <location>
        <begin position="348"/>
        <end position="366"/>
    </location>
</feature>
<gene>
    <name evidence="6" type="ORF">KYK14_20610</name>
</gene>
<dbReference type="InterPro" id="IPR050321">
    <property type="entry name" value="Glycosyltr_2/OpgH_subfam"/>
</dbReference>
<feature type="transmembrane region" description="Helical" evidence="5">
    <location>
        <begin position="454"/>
        <end position="475"/>
    </location>
</feature>
<evidence type="ECO:0000313" key="6">
    <source>
        <dbReference type="EMBL" id="MBW3130972.1"/>
    </source>
</evidence>
<keyword evidence="5" id="KW-0472">Membrane</keyword>
<evidence type="ECO:0000313" key="7">
    <source>
        <dbReference type="Proteomes" id="UP000826188"/>
    </source>
</evidence>
<feature type="transmembrane region" description="Helical" evidence="5">
    <location>
        <begin position="31"/>
        <end position="50"/>
    </location>
</feature>
<dbReference type="CDD" id="cd06421">
    <property type="entry name" value="CESA_CelA_like"/>
    <property type="match status" value="1"/>
</dbReference>
<evidence type="ECO:0000256" key="3">
    <source>
        <dbReference type="ARBA" id="ARBA00022679"/>
    </source>
</evidence>
<comment type="subcellular location">
    <subcellularLocation>
        <location evidence="1">Membrane</location>
        <topology evidence="1">Multi-pass membrane protein</topology>
    </subcellularLocation>
</comment>
<dbReference type="EMBL" id="JAHWGL010000143">
    <property type="protein sequence ID" value="MBW3130972.1"/>
    <property type="molecule type" value="Genomic_DNA"/>
</dbReference>
<dbReference type="GO" id="GO:0016757">
    <property type="term" value="F:glycosyltransferase activity"/>
    <property type="evidence" value="ECO:0007669"/>
    <property type="project" value="UniProtKB-KW"/>
</dbReference>
<keyword evidence="7" id="KW-1185">Reference proteome</keyword>
<feature type="transmembrane region" description="Helical" evidence="5">
    <location>
        <begin position="424"/>
        <end position="442"/>
    </location>
</feature>
<dbReference type="Pfam" id="PF13641">
    <property type="entry name" value="Glyco_tranf_2_3"/>
    <property type="match status" value="1"/>
</dbReference>
<dbReference type="Proteomes" id="UP000826188">
    <property type="component" value="Unassembled WGS sequence"/>
</dbReference>